<protein>
    <recommendedName>
        <fullName evidence="1">DnaJ homologue subfamily C member 28 conserved domain-containing protein</fullName>
    </recommendedName>
</protein>
<evidence type="ECO:0000313" key="3">
    <source>
        <dbReference type="Proteomes" id="UP000201613"/>
    </source>
</evidence>
<proteinExistence type="predicted"/>
<sequence length="100" mass="11255">MFETLIDKAFKRAEENGELDDLPGKGKPIEKSSLNADPFAHVYAESGNMTPFGAINAQISDAHKRLAETTDPAQRRAIQTELSELETRKAIEMETWKRYS</sequence>
<gene>
    <name evidence="2" type="ORF">LOM8899_00917</name>
</gene>
<name>A0A238LAP3_9RHOB</name>
<dbReference type="Pfam" id="PF09350">
    <property type="entry name" value="DJC28_CD"/>
    <property type="match status" value="1"/>
</dbReference>
<dbReference type="Proteomes" id="UP000201613">
    <property type="component" value="Unassembled WGS sequence"/>
</dbReference>
<dbReference type="EMBL" id="FXZK01000001">
    <property type="protein sequence ID" value="SMY06787.1"/>
    <property type="molecule type" value="Genomic_DNA"/>
</dbReference>
<reference evidence="2 3" key="1">
    <citation type="submission" date="2017-05" db="EMBL/GenBank/DDBJ databases">
        <authorList>
            <person name="Song R."/>
            <person name="Chenine A.L."/>
            <person name="Ruprecht R.M."/>
        </authorList>
    </citation>
    <scope>NUCLEOTIDE SEQUENCE [LARGE SCALE GENOMIC DNA]</scope>
    <source>
        <strain evidence="2 3">CECT 8899</strain>
    </source>
</reference>
<evidence type="ECO:0000259" key="1">
    <source>
        <dbReference type="Pfam" id="PF09350"/>
    </source>
</evidence>
<keyword evidence="3" id="KW-1185">Reference proteome</keyword>
<organism evidence="2 3">
    <name type="scientific">Flavimaricola marinus</name>
    <dbReference type="NCBI Taxonomy" id="1819565"/>
    <lineage>
        <taxon>Bacteria</taxon>
        <taxon>Pseudomonadati</taxon>
        <taxon>Pseudomonadota</taxon>
        <taxon>Alphaproteobacteria</taxon>
        <taxon>Rhodobacterales</taxon>
        <taxon>Paracoccaceae</taxon>
        <taxon>Flavimaricola</taxon>
    </lineage>
</organism>
<accession>A0A238LAP3</accession>
<dbReference type="AlphaFoldDB" id="A0A238LAP3"/>
<dbReference type="InterPro" id="IPR018961">
    <property type="entry name" value="DnaJ_homolog_subfam-C_membr-28"/>
</dbReference>
<dbReference type="RefSeq" id="WP_168770466.1">
    <property type="nucleotide sequence ID" value="NZ_FXZK01000001.1"/>
</dbReference>
<feature type="domain" description="DnaJ homologue subfamily C member 28 conserved" evidence="1">
    <location>
        <begin position="5"/>
        <end position="39"/>
    </location>
</feature>
<evidence type="ECO:0000313" key="2">
    <source>
        <dbReference type="EMBL" id="SMY06787.1"/>
    </source>
</evidence>